<dbReference type="PROSITE" id="PS51184">
    <property type="entry name" value="JMJC"/>
    <property type="match status" value="1"/>
</dbReference>
<dbReference type="PANTHER" id="PTHR12461">
    <property type="entry name" value="HYPOXIA-INDUCIBLE FACTOR 1 ALPHA INHIBITOR-RELATED"/>
    <property type="match status" value="1"/>
</dbReference>
<dbReference type="EMBL" id="BONQ01000111">
    <property type="protein sequence ID" value="GIG49069.1"/>
    <property type="molecule type" value="Genomic_DNA"/>
</dbReference>
<name>A0A919PS17_9ACTN</name>
<keyword evidence="3" id="KW-1185">Reference proteome</keyword>
<dbReference type="SMART" id="SM00558">
    <property type="entry name" value="JmjC"/>
    <property type="match status" value="1"/>
</dbReference>
<accession>A0A919PS17</accession>
<dbReference type="RefSeq" id="WP_203850765.1">
    <property type="nucleotide sequence ID" value="NZ_BAAAVW010000008.1"/>
</dbReference>
<dbReference type="InterPro" id="IPR041667">
    <property type="entry name" value="Cupin_8"/>
</dbReference>
<evidence type="ECO:0000313" key="2">
    <source>
        <dbReference type="EMBL" id="GIG49069.1"/>
    </source>
</evidence>
<reference evidence="2" key="1">
    <citation type="submission" date="2021-01" db="EMBL/GenBank/DDBJ databases">
        <title>Whole genome shotgun sequence of Dactylosporangium siamense NBRC 106093.</title>
        <authorList>
            <person name="Komaki H."/>
            <person name="Tamura T."/>
        </authorList>
    </citation>
    <scope>NUCLEOTIDE SEQUENCE</scope>
    <source>
        <strain evidence="2">NBRC 106093</strain>
    </source>
</reference>
<feature type="domain" description="JmjC" evidence="1">
    <location>
        <begin position="113"/>
        <end position="260"/>
    </location>
</feature>
<comment type="caution">
    <text evidence="2">The sequence shown here is derived from an EMBL/GenBank/DDBJ whole genome shotgun (WGS) entry which is preliminary data.</text>
</comment>
<proteinExistence type="predicted"/>
<evidence type="ECO:0000313" key="3">
    <source>
        <dbReference type="Proteomes" id="UP000660611"/>
    </source>
</evidence>
<dbReference type="PANTHER" id="PTHR12461:SF105">
    <property type="entry name" value="HYPOXIA-INDUCIBLE FACTOR 1-ALPHA INHIBITOR"/>
    <property type="match status" value="1"/>
</dbReference>
<dbReference type="InterPro" id="IPR014710">
    <property type="entry name" value="RmlC-like_jellyroll"/>
</dbReference>
<organism evidence="2 3">
    <name type="scientific">Dactylosporangium siamense</name>
    <dbReference type="NCBI Taxonomy" id="685454"/>
    <lineage>
        <taxon>Bacteria</taxon>
        <taxon>Bacillati</taxon>
        <taxon>Actinomycetota</taxon>
        <taxon>Actinomycetes</taxon>
        <taxon>Micromonosporales</taxon>
        <taxon>Micromonosporaceae</taxon>
        <taxon>Dactylosporangium</taxon>
    </lineage>
</organism>
<evidence type="ECO:0000259" key="1">
    <source>
        <dbReference type="PROSITE" id="PS51184"/>
    </source>
</evidence>
<dbReference type="Proteomes" id="UP000660611">
    <property type="component" value="Unassembled WGS sequence"/>
</dbReference>
<dbReference type="SUPFAM" id="SSF51197">
    <property type="entry name" value="Clavaminate synthase-like"/>
    <property type="match status" value="1"/>
</dbReference>
<dbReference type="Pfam" id="PF13621">
    <property type="entry name" value="Cupin_8"/>
    <property type="match status" value="1"/>
</dbReference>
<gene>
    <name evidence="2" type="ORF">Dsi01nite_071100</name>
</gene>
<dbReference type="Gene3D" id="2.60.120.10">
    <property type="entry name" value="Jelly Rolls"/>
    <property type="match status" value="1"/>
</dbReference>
<dbReference type="InterPro" id="IPR003347">
    <property type="entry name" value="JmjC_dom"/>
</dbReference>
<dbReference type="AlphaFoldDB" id="A0A919PS17"/>
<sequence length="390" mass="43126">MELPRRLGSVEVVPELPERPVTRAPVKDTVPVIIRGENVVGKVAGWTPEHISERIGEREVPISVADADGAFRYNPDMAGGLHFEPMQGAKLAAEFRGTTTERKLCMQQMPIESRLPELLPELTVPPYVPADKINDINLWMASADSRTPLHYDDMHNIFVQIEGRKRFRLFNPAQFDLLYPGPLNTRSQHLSQVELNAPDLDRFPKLARAEYWEAVVEPGDMLFMPAFWWHQVSAPDLAVSVNYWWRADVRDCLTPAFFRQLHMNSVVENVHNLFRGYDLDGLGEGSAAVLALAGLALQHGQDSAAARLCGATIVGAARDAGRRCGLGVEEAGLDEVVDGLVDRQVWSAADQALARRGLGVSAAARPGRSAPPETIRELVRELAHSGIGWR</sequence>
<protein>
    <recommendedName>
        <fullName evidence="1">JmjC domain-containing protein</fullName>
    </recommendedName>
</protein>